<protein>
    <submittedName>
        <fullName evidence="3">Helix-turn-helix transcriptional regulator</fullName>
    </submittedName>
</protein>
<dbReference type="SMART" id="SM00530">
    <property type="entry name" value="HTH_XRE"/>
    <property type="match status" value="1"/>
</dbReference>
<dbReference type="Pfam" id="PF01381">
    <property type="entry name" value="HTH_3"/>
    <property type="match status" value="1"/>
</dbReference>
<proteinExistence type="predicted"/>
<dbReference type="Proteomes" id="UP000526125">
    <property type="component" value="Unassembled WGS sequence"/>
</dbReference>
<dbReference type="SUPFAM" id="SSF47413">
    <property type="entry name" value="lambda repressor-like DNA-binding domains"/>
    <property type="match status" value="1"/>
</dbReference>
<keyword evidence="4" id="KW-1185">Reference proteome</keyword>
<feature type="domain" description="HTH cro/C1-type" evidence="2">
    <location>
        <begin position="12"/>
        <end position="65"/>
    </location>
</feature>
<reference evidence="3 4" key="1">
    <citation type="submission" date="2020-05" db="EMBL/GenBank/DDBJ databases">
        <title>Genome Sequencing of Type Strains.</title>
        <authorList>
            <person name="Lemaire J.F."/>
            <person name="Inderbitzin P."/>
            <person name="Gregorio O.A."/>
            <person name="Collins S.B."/>
            <person name="Wespe N."/>
            <person name="Knight-Connoni V."/>
        </authorList>
    </citation>
    <scope>NUCLEOTIDE SEQUENCE [LARGE SCALE GENOMIC DNA]</scope>
    <source>
        <strain evidence="3 4">LMG 21957</strain>
    </source>
</reference>
<evidence type="ECO:0000313" key="4">
    <source>
        <dbReference type="Proteomes" id="UP000526125"/>
    </source>
</evidence>
<dbReference type="GO" id="GO:0005829">
    <property type="term" value="C:cytosol"/>
    <property type="evidence" value="ECO:0007669"/>
    <property type="project" value="TreeGrafter"/>
</dbReference>
<evidence type="ECO:0000259" key="2">
    <source>
        <dbReference type="PROSITE" id="PS50943"/>
    </source>
</evidence>
<evidence type="ECO:0000256" key="1">
    <source>
        <dbReference type="ARBA" id="ARBA00023125"/>
    </source>
</evidence>
<keyword evidence="1" id="KW-0238">DNA-binding</keyword>
<dbReference type="Gene3D" id="1.10.260.40">
    <property type="entry name" value="lambda repressor-like DNA-binding domains"/>
    <property type="match status" value="1"/>
</dbReference>
<dbReference type="InterPro" id="IPR010982">
    <property type="entry name" value="Lambda_DNA-bd_dom_sf"/>
</dbReference>
<accession>A0A7Y6BWM9</accession>
<evidence type="ECO:0000313" key="3">
    <source>
        <dbReference type="EMBL" id="NUU75349.1"/>
    </source>
</evidence>
<dbReference type="GO" id="GO:0003677">
    <property type="term" value="F:DNA binding"/>
    <property type="evidence" value="ECO:0007669"/>
    <property type="project" value="UniProtKB-KW"/>
</dbReference>
<dbReference type="PANTHER" id="PTHR46797">
    <property type="entry name" value="HTH-TYPE TRANSCRIPTIONAL REGULATOR"/>
    <property type="match status" value="1"/>
</dbReference>
<dbReference type="EMBL" id="JABMCB010000169">
    <property type="protein sequence ID" value="NUU75349.1"/>
    <property type="molecule type" value="Genomic_DNA"/>
</dbReference>
<organism evidence="3 4">
    <name type="scientific">Paenibacillus xylanilyticus</name>
    <dbReference type="NCBI Taxonomy" id="248903"/>
    <lineage>
        <taxon>Bacteria</taxon>
        <taxon>Bacillati</taxon>
        <taxon>Bacillota</taxon>
        <taxon>Bacilli</taxon>
        <taxon>Bacillales</taxon>
        <taxon>Paenibacillaceae</taxon>
        <taxon>Paenibacillus</taxon>
    </lineage>
</organism>
<dbReference type="AlphaFoldDB" id="A0A7Y6BWM9"/>
<name>A0A7Y6BWM9_9BACL</name>
<dbReference type="GO" id="GO:0003700">
    <property type="term" value="F:DNA-binding transcription factor activity"/>
    <property type="evidence" value="ECO:0007669"/>
    <property type="project" value="TreeGrafter"/>
</dbReference>
<dbReference type="PANTHER" id="PTHR46797:SF1">
    <property type="entry name" value="METHYLPHOSPHONATE SYNTHASE"/>
    <property type="match status" value="1"/>
</dbReference>
<comment type="caution">
    <text evidence="3">The sequence shown here is derived from an EMBL/GenBank/DDBJ whole genome shotgun (WGS) entry which is preliminary data.</text>
</comment>
<dbReference type="InterPro" id="IPR001387">
    <property type="entry name" value="Cro/C1-type_HTH"/>
</dbReference>
<dbReference type="CDD" id="cd00093">
    <property type="entry name" value="HTH_XRE"/>
    <property type="match status" value="1"/>
</dbReference>
<sequence>MDQLNNIIGANIKQFRKAVKMSTTRLAELSDTSQSTISKIENGSSTNIEILIKICDALKVSLYDILPAGSLPSSESDHSGKRQLLGVLDELTDAEIKTIQTLLSLNILPIIKQITPLITALDELDEKSRDNLQNIFYSILNNRL</sequence>
<gene>
    <name evidence="3" type="ORF">HP552_08910</name>
</gene>
<dbReference type="RefSeq" id="WP_175395176.1">
    <property type="nucleotide sequence ID" value="NZ_JABMCB010000169.1"/>
</dbReference>
<dbReference type="InterPro" id="IPR050807">
    <property type="entry name" value="TransReg_Diox_bact_type"/>
</dbReference>
<dbReference type="PROSITE" id="PS50943">
    <property type="entry name" value="HTH_CROC1"/>
    <property type="match status" value="1"/>
</dbReference>